<evidence type="ECO:0000313" key="3">
    <source>
        <dbReference type="Proteomes" id="UP000054561"/>
    </source>
</evidence>
<dbReference type="OMA" id="NFYMFDE"/>
<dbReference type="RefSeq" id="XP_012335575.1">
    <property type="nucleotide sequence ID" value="XM_012480152.1"/>
</dbReference>
<dbReference type="GeneID" id="24267841"/>
<proteinExistence type="predicted"/>
<dbReference type="Proteomes" id="UP000054561">
    <property type="component" value="Unassembled WGS sequence"/>
</dbReference>
<organism evidence="2 3">
    <name type="scientific">Plasmodium fragile</name>
    <dbReference type="NCBI Taxonomy" id="5857"/>
    <lineage>
        <taxon>Eukaryota</taxon>
        <taxon>Sar</taxon>
        <taxon>Alveolata</taxon>
        <taxon>Apicomplexa</taxon>
        <taxon>Aconoidasida</taxon>
        <taxon>Haemosporida</taxon>
        <taxon>Plasmodiidae</taxon>
        <taxon>Plasmodium</taxon>
        <taxon>Plasmodium (Plasmodium)</taxon>
    </lineage>
</organism>
<keyword evidence="3" id="KW-1185">Reference proteome</keyword>
<accession>A0A0D9QQ08</accession>
<dbReference type="EMBL" id="KQ001669">
    <property type="protein sequence ID" value="KJP87771.1"/>
    <property type="molecule type" value="Genomic_DNA"/>
</dbReference>
<evidence type="ECO:0000313" key="2">
    <source>
        <dbReference type="EMBL" id="KJP87771.1"/>
    </source>
</evidence>
<reference evidence="2 3" key="1">
    <citation type="submission" date="2014-03" db="EMBL/GenBank/DDBJ databases">
        <title>The Genome Sequence of Plasmodium fragile nilgiri.</title>
        <authorList>
            <consortium name="The Broad Institute Genomics Platform"/>
            <consortium name="The Broad Institute Genome Sequencing Center for Infectious Disease"/>
            <person name="Neafsey D."/>
            <person name="Duraisingh M."/>
            <person name="Young S.K."/>
            <person name="Zeng Q."/>
            <person name="Gargeya S."/>
            <person name="Abouelleil A."/>
            <person name="Alvarado L."/>
            <person name="Chapman S.B."/>
            <person name="Gainer-Dewar J."/>
            <person name="Goldberg J."/>
            <person name="Griggs A."/>
            <person name="Gujja S."/>
            <person name="Hansen M."/>
            <person name="Howarth C."/>
            <person name="Imamovic A."/>
            <person name="Larimer J."/>
            <person name="Pearson M."/>
            <person name="Poon T.W."/>
            <person name="Priest M."/>
            <person name="Roberts A."/>
            <person name="Saif S."/>
            <person name="Shea T."/>
            <person name="Sykes S."/>
            <person name="Wortman J."/>
            <person name="Nusbaum C."/>
            <person name="Birren B."/>
        </authorList>
    </citation>
    <scope>NUCLEOTIDE SEQUENCE [LARGE SCALE GENOMIC DNA]</scope>
    <source>
        <strain evidence="3">nilgiri</strain>
    </source>
</reference>
<dbReference type="AlphaFoldDB" id="A0A0D9QQ08"/>
<dbReference type="VEuPathDB" id="PlasmoDB:AK88_02527"/>
<sequence>MGNQVASKVFYKSDDKKKNVADETKHYEDENKKKENGRFPSGRLSKGDKWQKTDEQTRQSLSQTAAPSSSGEHLQNNEIEKIKQENFYMFDESLNSNEVKHPCHAQWFLFWVFASYLNEKFSDTEREYVHSFYSNFPEQCIKGKGKNCFLEFSKIYPVSYKKLLKRWRYDDDYI</sequence>
<evidence type="ECO:0008006" key="4">
    <source>
        <dbReference type="Google" id="ProtNLM"/>
    </source>
</evidence>
<dbReference type="OrthoDB" id="17199at2759"/>
<name>A0A0D9QQ08_PLAFR</name>
<evidence type="ECO:0000256" key="1">
    <source>
        <dbReference type="SAM" id="MobiDB-lite"/>
    </source>
</evidence>
<gene>
    <name evidence="2" type="ORF">AK88_02527</name>
</gene>
<protein>
    <recommendedName>
        <fullName evidence="4">Sulfhydryl oxidase</fullName>
    </recommendedName>
</protein>
<feature type="compositionally biased region" description="Polar residues" evidence="1">
    <location>
        <begin position="58"/>
        <end position="76"/>
    </location>
</feature>
<feature type="compositionally biased region" description="Basic and acidic residues" evidence="1">
    <location>
        <begin position="45"/>
        <end position="57"/>
    </location>
</feature>
<feature type="compositionally biased region" description="Basic and acidic residues" evidence="1">
    <location>
        <begin position="11"/>
        <end position="37"/>
    </location>
</feature>
<feature type="region of interest" description="Disordered" evidence="1">
    <location>
        <begin position="1"/>
        <end position="76"/>
    </location>
</feature>